<feature type="domain" description="TANGO6 HEAT repeat" evidence="4">
    <location>
        <begin position="263"/>
        <end position="444"/>
    </location>
</feature>
<dbReference type="GO" id="GO:0009306">
    <property type="term" value="P:protein secretion"/>
    <property type="evidence" value="ECO:0007669"/>
    <property type="project" value="TreeGrafter"/>
</dbReference>
<dbReference type="InterPro" id="IPR057407">
    <property type="entry name" value="HEAT_TANGO6"/>
</dbReference>
<dbReference type="InterPro" id="IPR019451">
    <property type="entry name" value="Rtp1_C1"/>
</dbReference>
<organism evidence="5 6">
    <name type="scientific">Psylliodes chrysocephalus</name>
    <dbReference type="NCBI Taxonomy" id="3402493"/>
    <lineage>
        <taxon>Eukaryota</taxon>
        <taxon>Metazoa</taxon>
        <taxon>Ecdysozoa</taxon>
        <taxon>Arthropoda</taxon>
        <taxon>Hexapoda</taxon>
        <taxon>Insecta</taxon>
        <taxon>Pterygota</taxon>
        <taxon>Neoptera</taxon>
        <taxon>Endopterygota</taxon>
        <taxon>Coleoptera</taxon>
        <taxon>Polyphaga</taxon>
        <taxon>Cucujiformia</taxon>
        <taxon>Chrysomeloidea</taxon>
        <taxon>Chrysomelidae</taxon>
        <taxon>Galerucinae</taxon>
        <taxon>Alticini</taxon>
        <taxon>Psylliodes</taxon>
    </lineage>
</organism>
<sequence>MVIFKINMEKHILFDCIRVLTFEDINNTEWIELLDLKLEEVYGKLQINYEQTFTTLTSITSLNFSKNITSEWKYVCLGFYIIKTLIPLIDKSEKLFLSVQETKDFKKFLKTMIYIGISTKLQPNLPFYSKTKFPENGDIFWNYNVLKCVTFGLTELLKIPVLRISIIPEAFKDILVALYQISYCPLKKPVTAIGNSDTSEIVTKEIYEKLLQEQQCFIKILNHLEKTVHPNIFVKNTMMIMHKNSPTWFRKHVSHTLTNFLRSENGVELVAVALFSDHENDTAHIWKILEIFSKLILSCKKFSDFKENICKQLIKLLNKQQEEKSFAEIIFPYCTKAFYKEDQEICKSIFIREIISPLLYFTYNTHKFTDENITAKLNLTIRMLHAVFVQNAAEENVVPVNILQPVIYVIFRFYALTQQSSFEALNNDLKDILIHYLEHQSNNYINIFDRFLFDLDCKEILSFRNDIVIQVDAENIKLCKSEHSVNYSSAASFEYLFKLIKLKPNLLVNLFSYLLNCITNENKYFRKDNDDLLDVEDYLSNEYFARKISVYKLLSELAEEKCVQNQLNENPTDIVQYVCKVLNKTIELGTHLLEDSDSDGYQSVFTILIILENLLSNSSTHDPKKYNTLLEPLVKIQSETKNKEMKDIIKSILNTLEGTVKSRSKPIDKESKTELDKAIDDICDALIPTRGHGLLTLTKLIAKRDKNTIERKQFVLNILQQNLTNEDSFIYLNAINGLASMADLFPDTILNILCEEYSDSSRKRTEDNSEVRMKLGEVLLRVSKGLGEMAPKHKPLLLNTFLIGTKDDDDLIRASSLSNLGEICRVLGYKLGTMFTEVLVCVHSIIATDKSPQARRAAVTVIRQLFIGLDQEIIAFFKDDILPVYRTLKHVYNNDKDDVMRLQAQLALEELNESMKSFVFPKPELNLEKKIVMLD</sequence>
<dbReference type="InterPro" id="IPR039600">
    <property type="entry name" value="TANGO6/Rtp1"/>
</dbReference>
<dbReference type="InterPro" id="IPR011989">
    <property type="entry name" value="ARM-like"/>
</dbReference>
<gene>
    <name evidence="5" type="ORF">PSYICH_LOCUS9041</name>
</gene>
<dbReference type="PANTHER" id="PTHR20959">
    <property type="entry name" value="TRANSPORT AND GOLGI ORGANIZATION PROTEIN 6 FAMILY MEMBER"/>
    <property type="match status" value="1"/>
</dbReference>
<name>A0A9P0CVL2_9CUCU</name>
<comment type="similarity">
    <text evidence="1">Belongs to the Tango6 family.</text>
</comment>
<evidence type="ECO:0000259" key="3">
    <source>
        <dbReference type="Pfam" id="PF10363"/>
    </source>
</evidence>
<dbReference type="InterPro" id="IPR019414">
    <property type="entry name" value="Rtp1_C2"/>
</dbReference>
<dbReference type="SUPFAM" id="SSF48371">
    <property type="entry name" value="ARM repeat"/>
    <property type="match status" value="1"/>
</dbReference>
<feature type="domain" description="RNA polymerase II assembly factor Rtp1 C-terminal" evidence="2">
    <location>
        <begin position="881"/>
        <end position="913"/>
    </location>
</feature>
<dbReference type="AlphaFoldDB" id="A0A9P0CVL2"/>
<dbReference type="InterPro" id="IPR016024">
    <property type="entry name" value="ARM-type_fold"/>
</dbReference>
<proteinExistence type="inferred from homology"/>
<dbReference type="Gene3D" id="1.25.10.10">
    <property type="entry name" value="Leucine-rich Repeat Variant"/>
    <property type="match status" value="1"/>
</dbReference>
<dbReference type="PANTHER" id="PTHR20959:SF1">
    <property type="entry name" value="TRANSPORT AND GOLGI ORGANIZATION PROTEIN 6 HOMOLOG"/>
    <property type="match status" value="1"/>
</dbReference>
<keyword evidence="6" id="KW-1185">Reference proteome</keyword>
<evidence type="ECO:0000313" key="5">
    <source>
        <dbReference type="EMBL" id="CAH1109094.1"/>
    </source>
</evidence>
<dbReference type="Pfam" id="PF10363">
    <property type="entry name" value="RTP1_C1"/>
    <property type="match status" value="1"/>
</dbReference>
<feature type="domain" description="RNA polymerase II assembly factor Rtp1 C-terminal" evidence="3">
    <location>
        <begin position="676"/>
        <end position="789"/>
    </location>
</feature>
<evidence type="ECO:0000259" key="2">
    <source>
        <dbReference type="Pfam" id="PF10304"/>
    </source>
</evidence>
<dbReference type="Pfam" id="PF23565">
    <property type="entry name" value="ARM_TANGO6"/>
    <property type="match status" value="1"/>
</dbReference>
<dbReference type="OrthoDB" id="39591at2759"/>
<evidence type="ECO:0000256" key="1">
    <source>
        <dbReference type="ARBA" id="ARBA00005724"/>
    </source>
</evidence>
<evidence type="ECO:0000259" key="4">
    <source>
        <dbReference type="Pfam" id="PF23565"/>
    </source>
</evidence>
<evidence type="ECO:0000313" key="6">
    <source>
        <dbReference type="Proteomes" id="UP001153636"/>
    </source>
</evidence>
<dbReference type="EMBL" id="OV651815">
    <property type="protein sequence ID" value="CAH1109094.1"/>
    <property type="molecule type" value="Genomic_DNA"/>
</dbReference>
<dbReference type="Pfam" id="PF10304">
    <property type="entry name" value="RTP1_C2"/>
    <property type="match status" value="1"/>
</dbReference>
<accession>A0A9P0CVL2</accession>
<dbReference type="Proteomes" id="UP001153636">
    <property type="component" value="Chromosome 3"/>
</dbReference>
<protein>
    <submittedName>
        <fullName evidence="5">Uncharacterized protein</fullName>
    </submittedName>
</protein>
<reference evidence="5" key="1">
    <citation type="submission" date="2022-01" db="EMBL/GenBank/DDBJ databases">
        <authorList>
            <person name="King R."/>
        </authorList>
    </citation>
    <scope>NUCLEOTIDE SEQUENCE</scope>
</reference>